<dbReference type="PANTHER" id="PTHR45947:SF3">
    <property type="entry name" value="SULFOQUINOVOSYL TRANSFERASE SQD2"/>
    <property type="match status" value="1"/>
</dbReference>
<dbReference type="EMBL" id="BONY01000147">
    <property type="protein sequence ID" value="GIH11610.1"/>
    <property type="molecule type" value="Genomic_DNA"/>
</dbReference>
<dbReference type="InterPro" id="IPR001296">
    <property type="entry name" value="Glyco_trans_1"/>
</dbReference>
<comment type="caution">
    <text evidence="5">The sequence shown here is derived from an EMBL/GenBank/DDBJ whole genome shotgun (WGS) entry which is preliminary data.</text>
</comment>
<evidence type="ECO:0000313" key="6">
    <source>
        <dbReference type="Proteomes" id="UP000612899"/>
    </source>
</evidence>
<gene>
    <name evidence="5" type="ORF">Rhe02_96770</name>
</gene>
<accession>A0A8J3QIR2</accession>
<dbReference type="Proteomes" id="UP000612899">
    <property type="component" value="Unassembled WGS sequence"/>
</dbReference>
<dbReference type="GO" id="GO:0016757">
    <property type="term" value="F:glycosyltransferase activity"/>
    <property type="evidence" value="ECO:0007669"/>
    <property type="project" value="UniProtKB-KW"/>
</dbReference>
<feature type="domain" description="Glycosyl transferase family 1" evidence="3">
    <location>
        <begin position="189"/>
        <end position="348"/>
    </location>
</feature>
<dbReference type="Pfam" id="PF13579">
    <property type="entry name" value="Glyco_trans_4_4"/>
    <property type="match status" value="1"/>
</dbReference>
<dbReference type="SUPFAM" id="SSF53756">
    <property type="entry name" value="UDP-Glycosyltransferase/glycogen phosphorylase"/>
    <property type="match status" value="1"/>
</dbReference>
<evidence type="ECO:0000256" key="2">
    <source>
        <dbReference type="ARBA" id="ARBA00022679"/>
    </source>
</evidence>
<sequence length="376" mass="39756">MTADDDSDYLGGWAGRAMLVLASSTGGIGAHVAGMAGRLAASGVEVLVCGPGSTEKQFRFTERGASFTPVEIPANLHPSDMRAVRALRQIMVRDKPEVVHAHGLRAGLAAALARPTVPLVVTWHNAPLRNGLRGRMHTLIERIVGRAADVTLCASADLEDRAKAVGAKDVRFFPVAAPPLQRTRRSRAAVRAALGIAEGVPVGLSVGRLHPQKGYSMLVTVAARWRDLTPVPRILIAGEGPSYLDLAAQVSELRAPVTLLGHRNDVGDLLAAADLALVTSVWEARQLFAQEALTAGVPLLATAVGGIPELVGDGAELIEASNPDALDRAFRKLIGDPQARAELAQRGSRRAATWPNEQAAVESLRNLYAELAKRTG</sequence>
<proteinExistence type="predicted"/>
<name>A0A8J3QIR2_9ACTN</name>
<keyword evidence="2 5" id="KW-0808">Transferase</keyword>
<dbReference type="Gene3D" id="3.40.50.2000">
    <property type="entry name" value="Glycogen Phosphorylase B"/>
    <property type="match status" value="2"/>
</dbReference>
<reference evidence="5" key="1">
    <citation type="submission" date="2021-01" db="EMBL/GenBank/DDBJ databases">
        <title>Whole genome shotgun sequence of Rhizocola hellebori NBRC 109834.</title>
        <authorList>
            <person name="Komaki H."/>
            <person name="Tamura T."/>
        </authorList>
    </citation>
    <scope>NUCLEOTIDE SEQUENCE</scope>
    <source>
        <strain evidence="5">NBRC 109834</strain>
    </source>
</reference>
<keyword evidence="6" id="KW-1185">Reference proteome</keyword>
<dbReference type="Pfam" id="PF00534">
    <property type="entry name" value="Glycos_transf_1"/>
    <property type="match status" value="1"/>
</dbReference>
<organism evidence="5 6">
    <name type="scientific">Rhizocola hellebori</name>
    <dbReference type="NCBI Taxonomy" id="1392758"/>
    <lineage>
        <taxon>Bacteria</taxon>
        <taxon>Bacillati</taxon>
        <taxon>Actinomycetota</taxon>
        <taxon>Actinomycetes</taxon>
        <taxon>Micromonosporales</taxon>
        <taxon>Micromonosporaceae</taxon>
        <taxon>Rhizocola</taxon>
    </lineage>
</organism>
<evidence type="ECO:0000259" key="3">
    <source>
        <dbReference type="Pfam" id="PF00534"/>
    </source>
</evidence>
<dbReference type="InterPro" id="IPR028098">
    <property type="entry name" value="Glyco_trans_4-like_N"/>
</dbReference>
<evidence type="ECO:0000256" key="1">
    <source>
        <dbReference type="ARBA" id="ARBA00022676"/>
    </source>
</evidence>
<keyword evidence="1" id="KW-0328">Glycosyltransferase</keyword>
<dbReference type="GO" id="GO:1901137">
    <property type="term" value="P:carbohydrate derivative biosynthetic process"/>
    <property type="evidence" value="ECO:0007669"/>
    <property type="project" value="UniProtKB-ARBA"/>
</dbReference>
<protein>
    <submittedName>
        <fullName evidence="5">Glycosyl transferase</fullName>
    </submittedName>
</protein>
<dbReference type="AlphaFoldDB" id="A0A8J3QIR2"/>
<dbReference type="PANTHER" id="PTHR45947">
    <property type="entry name" value="SULFOQUINOVOSYL TRANSFERASE SQD2"/>
    <property type="match status" value="1"/>
</dbReference>
<evidence type="ECO:0000313" key="5">
    <source>
        <dbReference type="EMBL" id="GIH11610.1"/>
    </source>
</evidence>
<dbReference type="CDD" id="cd03801">
    <property type="entry name" value="GT4_PimA-like"/>
    <property type="match status" value="1"/>
</dbReference>
<feature type="domain" description="Glycosyltransferase subfamily 4-like N-terminal" evidence="4">
    <location>
        <begin position="26"/>
        <end position="172"/>
    </location>
</feature>
<evidence type="ECO:0000259" key="4">
    <source>
        <dbReference type="Pfam" id="PF13579"/>
    </source>
</evidence>
<dbReference type="InterPro" id="IPR050194">
    <property type="entry name" value="Glycosyltransferase_grp1"/>
</dbReference>